<reference evidence="2 3" key="2">
    <citation type="submission" date="2015-05" db="EMBL/GenBank/DDBJ databases">
        <authorList>
            <person name="Morales-Cruz A."/>
            <person name="Amrine K.C."/>
            <person name="Cantu D."/>
        </authorList>
    </citation>
    <scope>NUCLEOTIDE SEQUENCE [LARGE SCALE GENOMIC DNA]</scope>
    <source>
        <strain evidence="2">UCRPC4</strain>
    </source>
</reference>
<evidence type="ECO:0000313" key="2">
    <source>
        <dbReference type="EMBL" id="KKY25502.1"/>
    </source>
</evidence>
<dbReference type="Pfam" id="PF00795">
    <property type="entry name" value="CN_hydrolase"/>
    <property type="match status" value="1"/>
</dbReference>
<gene>
    <name evidence="2" type="ORF">UCRPC4_g01766</name>
</gene>
<name>A0A0G2ERW3_PHACM</name>
<dbReference type="GO" id="GO:0043605">
    <property type="term" value="P:amide catabolic process"/>
    <property type="evidence" value="ECO:0007669"/>
    <property type="project" value="EnsemblFungi"/>
</dbReference>
<evidence type="ECO:0000313" key="3">
    <source>
        <dbReference type="Proteomes" id="UP000053317"/>
    </source>
</evidence>
<feature type="domain" description="CN hydrolase" evidence="1">
    <location>
        <begin position="2"/>
        <end position="297"/>
    </location>
</feature>
<comment type="caution">
    <text evidence="2">The sequence shown here is derived from an EMBL/GenBank/DDBJ whole genome shotgun (WGS) entry which is preliminary data.</text>
</comment>
<dbReference type="EMBL" id="LCWF01000041">
    <property type="protein sequence ID" value="KKY25502.1"/>
    <property type="molecule type" value="Genomic_DNA"/>
</dbReference>
<dbReference type="PANTHER" id="PTHR23088">
    <property type="entry name" value="NITRILASE-RELATED"/>
    <property type="match status" value="1"/>
</dbReference>
<dbReference type="PROSITE" id="PS50263">
    <property type="entry name" value="CN_HYDROLASE"/>
    <property type="match status" value="1"/>
</dbReference>
<dbReference type="GO" id="GO:0110050">
    <property type="term" value="F:deaminated glutathione amidase activity"/>
    <property type="evidence" value="ECO:0007669"/>
    <property type="project" value="EnsemblFungi"/>
</dbReference>
<evidence type="ECO:0000259" key="1">
    <source>
        <dbReference type="PROSITE" id="PS50263"/>
    </source>
</evidence>
<dbReference type="OrthoDB" id="10250282at2759"/>
<dbReference type="PANTHER" id="PTHR23088:SF27">
    <property type="entry name" value="DEAMINATED GLUTATHIONE AMIDASE"/>
    <property type="match status" value="1"/>
</dbReference>
<dbReference type="InterPro" id="IPR036526">
    <property type="entry name" value="C-N_Hydrolase_sf"/>
</dbReference>
<proteinExistence type="predicted"/>
<reference evidence="2 3" key="1">
    <citation type="submission" date="2015-05" db="EMBL/GenBank/DDBJ databases">
        <title>Distinctive expansion of gene families associated with plant cell wall degradation and secondary metabolism in the genomes of grapevine trunk pathogens.</title>
        <authorList>
            <person name="Lawrence D.P."/>
            <person name="Travadon R."/>
            <person name="Rolshausen P.E."/>
            <person name="Baumgartner K."/>
        </authorList>
    </citation>
    <scope>NUCLEOTIDE SEQUENCE [LARGE SCALE GENOMIC DNA]</scope>
    <source>
        <strain evidence="2">UCRPC4</strain>
    </source>
</reference>
<organism evidence="2 3">
    <name type="scientific">Phaeomoniella chlamydospora</name>
    <name type="common">Phaeoacremonium chlamydosporum</name>
    <dbReference type="NCBI Taxonomy" id="158046"/>
    <lineage>
        <taxon>Eukaryota</taxon>
        <taxon>Fungi</taxon>
        <taxon>Dikarya</taxon>
        <taxon>Ascomycota</taxon>
        <taxon>Pezizomycotina</taxon>
        <taxon>Eurotiomycetes</taxon>
        <taxon>Chaetothyriomycetidae</taxon>
        <taxon>Phaeomoniellales</taxon>
        <taxon>Phaeomoniellaceae</taxon>
        <taxon>Phaeomoniella</taxon>
    </lineage>
</organism>
<dbReference type="SUPFAM" id="SSF56317">
    <property type="entry name" value="Carbon-nitrogen hydrolase"/>
    <property type="match status" value="1"/>
</dbReference>
<dbReference type="AlphaFoldDB" id="A0A0G2ERW3"/>
<accession>A0A0G2ERW3</accession>
<dbReference type="Proteomes" id="UP000053317">
    <property type="component" value="Unassembled WGS sequence"/>
</dbReference>
<dbReference type="Gene3D" id="3.60.110.10">
    <property type="entry name" value="Carbon-nitrogen hydrolase"/>
    <property type="match status" value="1"/>
</dbReference>
<sequence length="319" mass="34688">MVLAAVGQICSTSSLTHNLAQCQNLAAKAAAAGAKALFLPEASDYIALNANESLSLAQPLSTSPFVLGLRSSAKQYALAINVGVHEPSHTPSPIDPSSPQTKLLNTLLWIAPTGEITQTYSKLHLFDVDLRPTGPLLRESDSVLPGNALTSPFTCPSLLPPTSQTETPTTSSLVPQIGLQICFDLRFPEPSLSLTRLGANILVYPSAFTIPTASAGHWETLLTARAIESQSWVIASAQYGRHNRVRKSWGESLVIGPWGDVRARLRRFEPKNAEETAAAAAAEYEPEPELWIGEIDMSQVEKVRREMPLKRRWDIYPQV</sequence>
<keyword evidence="3" id="KW-1185">Reference proteome</keyword>
<protein>
    <submittedName>
        <fullName evidence="2">Putative nitrilase</fullName>
    </submittedName>
</protein>
<dbReference type="InterPro" id="IPR003010">
    <property type="entry name" value="C-N_Hydrolase"/>
</dbReference>